<evidence type="ECO:0000256" key="8">
    <source>
        <dbReference type="ARBA" id="ARBA00023136"/>
    </source>
</evidence>
<evidence type="ECO:0000256" key="3">
    <source>
        <dbReference type="ARBA" id="ARBA00022448"/>
    </source>
</evidence>
<sequence>MESGMELEDVNTFSSQHIIGTPVGISFKNLRYNVSMGFRKGRKDILHGVSGCFQPGTLIAIMGPSGAGKSSLLDLLSGFRTTGVEGSVLINGKDRDLKEFRRISCYIQQDDRLQPLLTVQENMQVAADLKLPPSVTRKEKLNSILEILSTLGLAEASGTSAAMLSGGQKKRLSIALELINNPLVMFLDEPTTGLDSSSCSQCLSLLKTLVLQGRTVICTIHQPSAFLFQKFDQVYVLARGKCLYQGSSENMIPYLQSVNLSCPRYHNPADYVIELACGEHGEDKIENLTMASENGQSFKWFNNPGSVCLQQVKDNESRKRNGIAQPKYNCSNSLQATSAWNQICILLRRGFIKMKRDKTLTHMRFHVNVLVGVMLGVLWFQCGEDGGRVMDNYNLLFSILIHLIMSTMMLNILTFPMEMSILTKEHFNRWYSLKSYYIVVNIIDIPVTTICCVVFCAIIYVMSGQPMEFIRFIMFTTISLLSVFISQSIGLMVGAIFSLVNGTFIGPTLNVPMMMFSGFGVNLRDIPSYLKWGTDFSYLRFSLEGYIAAIYGDRDTLACYDFYCHYKYPSKFLKVVAMPGDQFWKAFFVLSGMLLLMRITAYILLRWKIRTQR</sequence>
<dbReference type="AlphaFoldDB" id="A0A1B6DAZ1"/>
<evidence type="ECO:0000256" key="7">
    <source>
        <dbReference type="ARBA" id="ARBA00022989"/>
    </source>
</evidence>
<evidence type="ECO:0000256" key="2">
    <source>
        <dbReference type="ARBA" id="ARBA00005814"/>
    </source>
</evidence>
<dbReference type="InterPro" id="IPR027417">
    <property type="entry name" value="P-loop_NTPase"/>
</dbReference>
<dbReference type="CDD" id="cd03213">
    <property type="entry name" value="ABCG_EPDR"/>
    <property type="match status" value="1"/>
</dbReference>
<proteinExistence type="inferred from homology"/>
<dbReference type="InterPro" id="IPR050352">
    <property type="entry name" value="ABCG_transporters"/>
</dbReference>
<feature type="transmembrane region" description="Helical" evidence="9">
    <location>
        <begin position="393"/>
        <end position="415"/>
    </location>
</feature>
<dbReference type="EMBL" id="GEDC01013172">
    <property type="protein sequence ID" value="JAS24126.1"/>
    <property type="molecule type" value="Transcribed_RNA"/>
</dbReference>
<dbReference type="Pfam" id="PF01061">
    <property type="entry name" value="ABC2_membrane"/>
    <property type="match status" value="1"/>
</dbReference>
<dbReference type="InterPro" id="IPR003593">
    <property type="entry name" value="AAA+_ATPase"/>
</dbReference>
<name>A0A1B6DAZ1_9HEMI</name>
<evidence type="ECO:0000313" key="12">
    <source>
        <dbReference type="EMBL" id="JAS24126.1"/>
    </source>
</evidence>
<keyword evidence="8 9" id="KW-0472">Membrane</keyword>
<dbReference type="GO" id="GO:0005886">
    <property type="term" value="C:plasma membrane"/>
    <property type="evidence" value="ECO:0007669"/>
    <property type="project" value="TreeGrafter"/>
</dbReference>
<feature type="transmembrane region" description="Helical" evidence="9">
    <location>
        <begin position="436"/>
        <end position="463"/>
    </location>
</feature>
<dbReference type="GO" id="GO:0005524">
    <property type="term" value="F:ATP binding"/>
    <property type="evidence" value="ECO:0007669"/>
    <property type="project" value="UniProtKB-KW"/>
</dbReference>
<feature type="transmembrane region" description="Helical" evidence="9">
    <location>
        <begin position="363"/>
        <end position="381"/>
    </location>
</feature>
<organism evidence="11">
    <name type="scientific">Clastoptera arizonana</name>
    <name type="common">Arizona spittle bug</name>
    <dbReference type="NCBI Taxonomy" id="38151"/>
    <lineage>
        <taxon>Eukaryota</taxon>
        <taxon>Metazoa</taxon>
        <taxon>Ecdysozoa</taxon>
        <taxon>Arthropoda</taxon>
        <taxon>Hexapoda</taxon>
        <taxon>Insecta</taxon>
        <taxon>Pterygota</taxon>
        <taxon>Neoptera</taxon>
        <taxon>Paraneoptera</taxon>
        <taxon>Hemiptera</taxon>
        <taxon>Auchenorrhyncha</taxon>
        <taxon>Cercopoidea</taxon>
        <taxon>Clastopteridae</taxon>
        <taxon>Clastoptera</taxon>
    </lineage>
</organism>
<evidence type="ECO:0000256" key="5">
    <source>
        <dbReference type="ARBA" id="ARBA00022741"/>
    </source>
</evidence>
<keyword evidence="7 9" id="KW-1133">Transmembrane helix</keyword>
<accession>A0A1B6DAZ1</accession>
<keyword evidence="6" id="KW-0067">ATP-binding</keyword>
<dbReference type="GO" id="GO:0016887">
    <property type="term" value="F:ATP hydrolysis activity"/>
    <property type="evidence" value="ECO:0007669"/>
    <property type="project" value="InterPro"/>
</dbReference>
<dbReference type="InterPro" id="IPR013525">
    <property type="entry name" value="ABC2_TM"/>
</dbReference>
<evidence type="ECO:0000256" key="4">
    <source>
        <dbReference type="ARBA" id="ARBA00022692"/>
    </source>
</evidence>
<dbReference type="Pfam" id="PF19055">
    <property type="entry name" value="ABC2_membrane_7"/>
    <property type="match status" value="1"/>
</dbReference>
<gene>
    <name evidence="12" type="ORF">g.27548</name>
    <name evidence="11" type="ORF">g.27549</name>
</gene>
<dbReference type="SMART" id="SM00382">
    <property type="entry name" value="AAA"/>
    <property type="match status" value="1"/>
</dbReference>
<protein>
    <recommendedName>
        <fullName evidence="10">ABC transporter domain-containing protein</fullName>
    </recommendedName>
</protein>
<keyword evidence="3" id="KW-0813">Transport</keyword>
<keyword evidence="4 9" id="KW-0812">Transmembrane</keyword>
<evidence type="ECO:0000256" key="6">
    <source>
        <dbReference type="ARBA" id="ARBA00022840"/>
    </source>
</evidence>
<dbReference type="PROSITE" id="PS50893">
    <property type="entry name" value="ABC_TRANSPORTER_2"/>
    <property type="match status" value="1"/>
</dbReference>
<comment type="similarity">
    <text evidence="2">Belongs to the ABC transporter superfamily. ABCG family. Eye pigment precursor importer (TC 3.A.1.204) subfamily.</text>
</comment>
<dbReference type="PANTHER" id="PTHR48041:SF26">
    <property type="entry name" value="FI22810P1"/>
    <property type="match status" value="1"/>
</dbReference>
<dbReference type="FunFam" id="3.40.50.300:FF:001077">
    <property type="entry name" value="Uncharacterized protein, isoform A"/>
    <property type="match status" value="1"/>
</dbReference>
<dbReference type="Gene3D" id="3.40.50.300">
    <property type="entry name" value="P-loop containing nucleotide triphosphate hydrolases"/>
    <property type="match status" value="1"/>
</dbReference>
<dbReference type="EMBL" id="GEDC01014533">
    <property type="protein sequence ID" value="JAS22765.1"/>
    <property type="molecule type" value="Transcribed_RNA"/>
</dbReference>
<feature type="transmembrane region" description="Helical" evidence="9">
    <location>
        <begin position="469"/>
        <end position="497"/>
    </location>
</feature>
<dbReference type="InterPro" id="IPR017871">
    <property type="entry name" value="ABC_transporter-like_CS"/>
</dbReference>
<feature type="domain" description="ABC transporter" evidence="10">
    <location>
        <begin position="25"/>
        <end position="264"/>
    </location>
</feature>
<dbReference type="PANTHER" id="PTHR48041">
    <property type="entry name" value="ABC TRANSPORTER G FAMILY MEMBER 28"/>
    <property type="match status" value="1"/>
</dbReference>
<dbReference type="InterPro" id="IPR003439">
    <property type="entry name" value="ABC_transporter-like_ATP-bd"/>
</dbReference>
<dbReference type="SUPFAM" id="SSF52540">
    <property type="entry name" value="P-loop containing nucleoside triphosphate hydrolases"/>
    <property type="match status" value="1"/>
</dbReference>
<comment type="subcellular location">
    <subcellularLocation>
        <location evidence="1">Membrane</location>
        <topology evidence="1">Multi-pass membrane protein</topology>
    </subcellularLocation>
</comment>
<evidence type="ECO:0000256" key="9">
    <source>
        <dbReference type="SAM" id="Phobius"/>
    </source>
</evidence>
<dbReference type="PROSITE" id="PS00211">
    <property type="entry name" value="ABC_TRANSPORTER_1"/>
    <property type="match status" value="1"/>
</dbReference>
<dbReference type="GO" id="GO:0140359">
    <property type="term" value="F:ABC-type transporter activity"/>
    <property type="evidence" value="ECO:0007669"/>
    <property type="project" value="InterPro"/>
</dbReference>
<feature type="transmembrane region" description="Helical" evidence="9">
    <location>
        <begin position="583"/>
        <end position="605"/>
    </location>
</feature>
<dbReference type="InterPro" id="IPR043926">
    <property type="entry name" value="ABCG_dom"/>
</dbReference>
<reference evidence="11" key="1">
    <citation type="submission" date="2015-12" db="EMBL/GenBank/DDBJ databases">
        <title>De novo transcriptome assembly of four potential Pierce s Disease insect vectors from Arizona vineyards.</title>
        <authorList>
            <person name="Tassone E.E."/>
        </authorList>
    </citation>
    <scope>NUCLEOTIDE SEQUENCE</scope>
</reference>
<evidence type="ECO:0000259" key="10">
    <source>
        <dbReference type="PROSITE" id="PS50893"/>
    </source>
</evidence>
<evidence type="ECO:0000313" key="11">
    <source>
        <dbReference type="EMBL" id="JAS22765.1"/>
    </source>
</evidence>
<keyword evidence="5" id="KW-0547">Nucleotide-binding</keyword>
<dbReference type="Pfam" id="PF00005">
    <property type="entry name" value="ABC_tran"/>
    <property type="match status" value="1"/>
</dbReference>
<evidence type="ECO:0000256" key="1">
    <source>
        <dbReference type="ARBA" id="ARBA00004141"/>
    </source>
</evidence>